<reference evidence="1 2" key="1">
    <citation type="submission" date="2016-08" db="EMBL/GenBank/DDBJ databases">
        <authorList>
            <consortium name="Lentinula edodes genome sequencing consortium"/>
            <person name="Sakamoto Y."/>
            <person name="Nakade K."/>
            <person name="Sato S."/>
            <person name="Yoshida Y."/>
            <person name="Miyazaki K."/>
            <person name="Natsume S."/>
            <person name="Konno N."/>
        </authorList>
    </citation>
    <scope>NUCLEOTIDE SEQUENCE [LARGE SCALE GENOMIC DNA]</scope>
    <source>
        <strain evidence="1 2">NBRC 111202</strain>
    </source>
</reference>
<organism evidence="1 2">
    <name type="scientific">Lentinula edodes</name>
    <name type="common">Shiitake mushroom</name>
    <name type="synonym">Lentinus edodes</name>
    <dbReference type="NCBI Taxonomy" id="5353"/>
    <lineage>
        <taxon>Eukaryota</taxon>
        <taxon>Fungi</taxon>
        <taxon>Dikarya</taxon>
        <taxon>Basidiomycota</taxon>
        <taxon>Agaricomycotina</taxon>
        <taxon>Agaricomycetes</taxon>
        <taxon>Agaricomycetidae</taxon>
        <taxon>Agaricales</taxon>
        <taxon>Marasmiineae</taxon>
        <taxon>Omphalotaceae</taxon>
        <taxon>Lentinula</taxon>
    </lineage>
</organism>
<reference evidence="1 2" key="2">
    <citation type="submission" date="2017-02" db="EMBL/GenBank/DDBJ databases">
        <title>A genome survey and senescence transcriptome analysis in Lentinula edodes.</title>
        <authorList>
            <person name="Sakamoto Y."/>
            <person name="Nakade K."/>
            <person name="Sato S."/>
            <person name="Yoshida Y."/>
            <person name="Miyazaki K."/>
            <person name="Natsume S."/>
            <person name="Konno N."/>
        </authorList>
    </citation>
    <scope>NUCLEOTIDE SEQUENCE [LARGE SCALE GENOMIC DNA]</scope>
    <source>
        <strain evidence="1 2">NBRC 111202</strain>
    </source>
</reference>
<dbReference type="AlphaFoldDB" id="A0A1Q3ENF1"/>
<gene>
    <name evidence="1" type="ORF">LENED_010789</name>
</gene>
<sequence length="75" mass="8676">MRYSTTPRTLPYTQLRLNHILCWNRPFEKGSFPHASSIPIHTGNMHMDTKVNFSGSYDRGWDGRARLTADFSFGQ</sequence>
<name>A0A1Q3ENF1_LENED</name>
<comment type="caution">
    <text evidence="1">The sequence shown here is derived from an EMBL/GenBank/DDBJ whole genome shotgun (WGS) entry which is preliminary data.</text>
</comment>
<evidence type="ECO:0000313" key="1">
    <source>
        <dbReference type="EMBL" id="GAW08711.1"/>
    </source>
</evidence>
<dbReference type="EMBL" id="BDGU01000700">
    <property type="protein sequence ID" value="GAW08711.1"/>
    <property type="molecule type" value="Genomic_DNA"/>
</dbReference>
<dbReference type="Proteomes" id="UP000188533">
    <property type="component" value="Unassembled WGS sequence"/>
</dbReference>
<proteinExistence type="predicted"/>
<protein>
    <submittedName>
        <fullName evidence="1">Uncharacterized protein</fullName>
    </submittedName>
</protein>
<accession>A0A1Q3ENF1</accession>
<evidence type="ECO:0000313" key="2">
    <source>
        <dbReference type="Proteomes" id="UP000188533"/>
    </source>
</evidence>
<keyword evidence="2" id="KW-1185">Reference proteome</keyword>